<reference evidence="1 2" key="1">
    <citation type="submission" date="2018-08" db="EMBL/GenBank/DDBJ databases">
        <title>Genome and evolution of the arbuscular mycorrhizal fungus Diversispora epigaea (formerly Glomus versiforme) and its bacterial endosymbionts.</title>
        <authorList>
            <person name="Sun X."/>
            <person name="Fei Z."/>
            <person name="Harrison M."/>
        </authorList>
    </citation>
    <scope>NUCLEOTIDE SEQUENCE [LARGE SCALE GENOMIC DNA]</scope>
    <source>
        <strain evidence="1 2">IT104</strain>
    </source>
</reference>
<organism evidence="1 2">
    <name type="scientific">Diversispora epigaea</name>
    <dbReference type="NCBI Taxonomy" id="1348612"/>
    <lineage>
        <taxon>Eukaryota</taxon>
        <taxon>Fungi</taxon>
        <taxon>Fungi incertae sedis</taxon>
        <taxon>Mucoromycota</taxon>
        <taxon>Glomeromycotina</taxon>
        <taxon>Glomeromycetes</taxon>
        <taxon>Diversisporales</taxon>
        <taxon>Diversisporaceae</taxon>
        <taxon>Diversispora</taxon>
    </lineage>
</organism>
<proteinExistence type="predicted"/>
<comment type="caution">
    <text evidence="1">The sequence shown here is derived from an EMBL/GenBank/DDBJ whole genome shotgun (WGS) entry which is preliminary data.</text>
</comment>
<dbReference type="AlphaFoldDB" id="A0A397J1G0"/>
<evidence type="ECO:0008006" key="3">
    <source>
        <dbReference type="Google" id="ProtNLM"/>
    </source>
</evidence>
<sequence>MSSSYSLLSTFKRRTLSDRPVNSVILPPRTTLITELPPCAKEPFSTIISEEHAAEISAWIDRKTSNYATTNIPYDFQLILLGTRDGFAPQTFWNICNGHSNTVVIARVKGTDEIIWVNDTKRAIFNVEKNYQNKYGPNFGDFRMSSDKSNFTLDDGCYCKNDISLFRYYEKQIRPSLPLYFSIINYEVFKIVRTI</sequence>
<evidence type="ECO:0000313" key="2">
    <source>
        <dbReference type="Proteomes" id="UP000266861"/>
    </source>
</evidence>
<gene>
    <name evidence="1" type="ORF">Glove_151g6</name>
</gene>
<keyword evidence="2" id="KW-1185">Reference proteome</keyword>
<dbReference type="Proteomes" id="UP000266861">
    <property type="component" value="Unassembled WGS sequence"/>
</dbReference>
<dbReference type="EMBL" id="PQFF01000142">
    <property type="protein sequence ID" value="RHZ79104.1"/>
    <property type="molecule type" value="Genomic_DNA"/>
</dbReference>
<evidence type="ECO:0000313" key="1">
    <source>
        <dbReference type="EMBL" id="RHZ79104.1"/>
    </source>
</evidence>
<dbReference type="OrthoDB" id="2406712at2759"/>
<name>A0A397J1G0_9GLOM</name>
<protein>
    <recommendedName>
        <fullName evidence="3">TLDc domain-containing protein</fullName>
    </recommendedName>
</protein>
<accession>A0A397J1G0</accession>